<dbReference type="GO" id="GO:0051231">
    <property type="term" value="P:spindle elongation"/>
    <property type="evidence" value="ECO:0007669"/>
    <property type="project" value="TreeGrafter"/>
</dbReference>
<gene>
    <name evidence="10" type="ORF">KOW79_015614</name>
</gene>
<feature type="region of interest" description="Disordered" evidence="8">
    <location>
        <begin position="82"/>
        <end position="110"/>
    </location>
</feature>
<evidence type="ECO:0000256" key="8">
    <source>
        <dbReference type="SAM" id="MobiDB-lite"/>
    </source>
</evidence>
<dbReference type="GO" id="GO:0008017">
    <property type="term" value="F:microtubule binding"/>
    <property type="evidence" value="ECO:0007669"/>
    <property type="project" value="InterPro"/>
</dbReference>
<evidence type="ECO:0000259" key="9">
    <source>
        <dbReference type="PROSITE" id="PS50067"/>
    </source>
</evidence>
<evidence type="ECO:0000313" key="11">
    <source>
        <dbReference type="Proteomes" id="UP000824219"/>
    </source>
</evidence>
<evidence type="ECO:0000256" key="3">
    <source>
        <dbReference type="ARBA" id="ARBA00022741"/>
    </source>
</evidence>
<dbReference type="AlphaFoldDB" id="A0A9D3SJA9"/>
<dbReference type="OrthoDB" id="3176171at2759"/>
<sequence length="110" mass="11381">MTVFDPTTKQEEVFNTAVLSLISGLFKGYNATVLAYGQTGSGKSFSMGGTYKRAQEKEPTVGVIPRVHESAGIAATIDAMTSGNSTSLEAEAEGNASDTSRSPASGSRVV</sequence>
<name>A0A9D3SJA9_9TELE</name>
<dbReference type="Proteomes" id="UP000824219">
    <property type="component" value="Linkage Group LG18"/>
</dbReference>
<dbReference type="Pfam" id="PF00225">
    <property type="entry name" value="Kinesin"/>
    <property type="match status" value="1"/>
</dbReference>
<dbReference type="GO" id="GO:0007018">
    <property type="term" value="P:microtubule-based movement"/>
    <property type="evidence" value="ECO:0007669"/>
    <property type="project" value="InterPro"/>
</dbReference>
<feature type="compositionally biased region" description="Polar residues" evidence="8">
    <location>
        <begin position="96"/>
        <end position="110"/>
    </location>
</feature>
<keyword evidence="5" id="KW-0175">Coiled coil</keyword>
<dbReference type="InterPro" id="IPR001752">
    <property type="entry name" value="Kinesin_motor_dom"/>
</dbReference>
<dbReference type="Gene3D" id="3.40.850.10">
    <property type="entry name" value="Kinesin motor domain"/>
    <property type="match status" value="1"/>
</dbReference>
<protein>
    <recommendedName>
        <fullName evidence="9">Kinesin motor domain-containing protein</fullName>
    </recommendedName>
</protein>
<keyword evidence="4 7" id="KW-0067">ATP-binding</keyword>
<evidence type="ECO:0000256" key="6">
    <source>
        <dbReference type="ARBA" id="ARBA00023212"/>
    </source>
</evidence>
<keyword evidence="3 7" id="KW-0547">Nucleotide-binding</keyword>
<evidence type="ECO:0000256" key="2">
    <source>
        <dbReference type="ARBA" id="ARBA00022490"/>
    </source>
</evidence>
<keyword evidence="11" id="KW-1185">Reference proteome</keyword>
<proteinExistence type="inferred from homology"/>
<comment type="caution">
    <text evidence="10">The sequence shown here is derived from an EMBL/GenBank/DDBJ whole genome shotgun (WGS) entry which is preliminary data.</text>
</comment>
<comment type="subcellular location">
    <subcellularLocation>
        <location evidence="1">Cytoplasm</location>
        <location evidence="1">Cytoskeleton</location>
    </subcellularLocation>
</comment>
<keyword evidence="2" id="KW-0963">Cytoplasm</keyword>
<dbReference type="GO" id="GO:0005875">
    <property type="term" value="C:microtubule associated complex"/>
    <property type="evidence" value="ECO:0007669"/>
    <property type="project" value="TreeGrafter"/>
</dbReference>
<comment type="similarity">
    <text evidence="7">Belongs to the TRAFAC class myosin-kinesin ATPase superfamily. Kinesin family.</text>
</comment>
<dbReference type="PANTHER" id="PTHR47969:SF15">
    <property type="entry name" value="CHROMOSOME-ASSOCIATED KINESIN KIF4A-RELATED"/>
    <property type="match status" value="1"/>
</dbReference>
<evidence type="ECO:0000256" key="4">
    <source>
        <dbReference type="ARBA" id="ARBA00022840"/>
    </source>
</evidence>
<evidence type="ECO:0000256" key="1">
    <source>
        <dbReference type="ARBA" id="ARBA00004245"/>
    </source>
</evidence>
<organism evidence="10 11">
    <name type="scientific">Hemibagrus wyckioides</name>
    <dbReference type="NCBI Taxonomy" id="337641"/>
    <lineage>
        <taxon>Eukaryota</taxon>
        <taxon>Metazoa</taxon>
        <taxon>Chordata</taxon>
        <taxon>Craniata</taxon>
        <taxon>Vertebrata</taxon>
        <taxon>Euteleostomi</taxon>
        <taxon>Actinopterygii</taxon>
        <taxon>Neopterygii</taxon>
        <taxon>Teleostei</taxon>
        <taxon>Ostariophysi</taxon>
        <taxon>Siluriformes</taxon>
        <taxon>Bagridae</taxon>
        <taxon>Hemibagrus</taxon>
    </lineage>
</organism>
<keyword evidence="7" id="KW-0505">Motor protein</keyword>
<dbReference type="InterPro" id="IPR027417">
    <property type="entry name" value="P-loop_NTPase"/>
</dbReference>
<dbReference type="SUPFAM" id="SSF52540">
    <property type="entry name" value="P-loop containing nucleoside triphosphate hydrolases"/>
    <property type="match status" value="1"/>
</dbReference>
<feature type="binding site" evidence="7">
    <location>
        <begin position="37"/>
        <end position="44"/>
    </location>
    <ligand>
        <name>ATP</name>
        <dbReference type="ChEBI" id="CHEBI:30616"/>
    </ligand>
</feature>
<dbReference type="GO" id="GO:0005524">
    <property type="term" value="F:ATP binding"/>
    <property type="evidence" value="ECO:0007669"/>
    <property type="project" value="UniProtKB-UniRule"/>
</dbReference>
<dbReference type="EMBL" id="JAHKSW010000018">
    <property type="protein sequence ID" value="KAG7321199.1"/>
    <property type="molecule type" value="Genomic_DNA"/>
</dbReference>
<dbReference type="PROSITE" id="PS50067">
    <property type="entry name" value="KINESIN_MOTOR_2"/>
    <property type="match status" value="1"/>
</dbReference>
<evidence type="ECO:0000256" key="5">
    <source>
        <dbReference type="ARBA" id="ARBA00023054"/>
    </source>
</evidence>
<dbReference type="GO" id="GO:0048731">
    <property type="term" value="P:system development"/>
    <property type="evidence" value="ECO:0007669"/>
    <property type="project" value="UniProtKB-ARBA"/>
</dbReference>
<dbReference type="GO" id="GO:0007052">
    <property type="term" value="P:mitotic spindle organization"/>
    <property type="evidence" value="ECO:0007669"/>
    <property type="project" value="TreeGrafter"/>
</dbReference>
<keyword evidence="6" id="KW-0206">Cytoskeleton</keyword>
<dbReference type="GO" id="GO:0003777">
    <property type="term" value="F:microtubule motor activity"/>
    <property type="evidence" value="ECO:0007669"/>
    <property type="project" value="InterPro"/>
</dbReference>
<evidence type="ECO:0000313" key="10">
    <source>
        <dbReference type="EMBL" id="KAG7321199.1"/>
    </source>
</evidence>
<dbReference type="InterPro" id="IPR036961">
    <property type="entry name" value="Kinesin_motor_dom_sf"/>
</dbReference>
<accession>A0A9D3SJA9</accession>
<evidence type="ECO:0000256" key="7">
    <source>
        <dbReference type="PROSITE-ProRule" id="PRU00283"/>
    </source>
</evidence>
<reference evidence="10 11" key="1">
    <citation type="submission" date="2021-06" db="EMBL/GenBank/DDBJ databases">
        <title>Chromosome-level genome assembly of the red-tail catfish (Hemibagrus wyckioides).</title>
        <authorList>
            <person name="Shao F."/>
        </authorList>
    </citation>
    <scope>NUCLEOTIDE SEQUENCE [LARGE SCALE GENOMIC DNA]</scope>
    <source>
        <strain evidence="10">EC202008001</strain>
        <tissue evidence="10">Blood</tissue>
    </source>
</reference>
<dbReference type="InterPro" id="IPR027640">
    <property type="entry name" value="Kinesin-like_fam"/>
</dbReference>
<feature type="domain" description="Kinesin motor" evidence="9">
    <location>
        <begin position="1"/>
        <end position="110"/>
    </location>
</feature>
<dbReference type="PANTHER" id="PTHR47969">
    <property type="entry name" value="CHROMOSOME-ASSOCIATED KINESIN KIF4A-RELATED"/>
    <property type="match status" value="1"/>
</dbReference>